<name>A0AA42W474_9BURK</name>
<evidence type="ECO:0000313" key="1">
    <source>
        <dbReference type="EMBL" id="MDH2006233.1"/>
    </source>
</evidence>
<dbReference type="RefSeq" id="WP_279871621.1">
    <property type="nucleotide sequence ID" value="NZ_JAOCIA010000022.1"/>
</dbReference>
<proteinExistence type="predicted"/>
<dbReference type="Proteomes" id="UP001161294">
    <property type="component" value="Unassembled WGS sequence"/>
</dbReference>
<comment type="caution">
    <text evidence="1">The sequence shown here is derived from an EMBL/GenBank/DDBJ whole genome shotgun (WGS) entry which is preliminary data.</text>
</comment>
<sequence length="63" mass="6897">CTMKFLNSYIRPSQTNCAFDGTMAQQQQALPLPQSHPPIGTAVSREVYQPAKAFSRKAKVSGI</sequence>
<dbReference type="EMBL" id="JAOCJW010000022">
    <property type="protein sequence ID" value="MDH2006233.1"/>
    <property type="molecule type" value="Genomic_DNA"/>
</dbReference>
<dbReference type="AlphaFoldDB" id="A0AA42W474"/>
<gene>
    <name evidence="1" type="ORF">N5J23_11855</name>
</gene>
<reference evidence="1" key="1">
    <citation type="submission" date="2022-09" db="EMBL/GenBank/DDBJ databases">
        <title>Intensive care unit water sources are persistently colonized with multi-drug resistant bacteria and are the site of extensive horizontal gene transfer of antibiotic resistance genes.</title>
        <authorList>
            <person name="Diorio-Toth L."/>
        </authorList>
    </citation>
    <scope>NUCLEOTIDE SEQUENCE</scope>
    <source>
        <strain evidence="1">GD03686</strain>
    </source>
</reference>
<organism evidence="1 2">
    <name type="scientific">Comamonas aquatica</name>
    <dbReference type="NCBI Taxonomy" id="225991"/>
    <lineage>
        <taxon>Bacteria</taxon>
        <taxon>Pseudomonadati</taxon>
        <taxon>Pseudomonadota</taxon>
        <taxon>Betaproteobacteria</taxon>
        <taxon>Burkholderiales</taxon>
        <taxon>Comamonadaceae</taxon>
        <taxon>Comamonas</taxon>
    </lineage>
</organism>
<feature type="non-terminal residue" evidence="1">
    <location>
        <position position="1"/>
    </location>
</feature>
<evidence type="ECO:0000313" key="2">
    <source>
        <dbReference type="Proteomes" id="UP001161294"/>
    </source>
</evidence>
<accession>A0AA42W474</accession>
<protein>
    <submittedName>
        <fullName evidence="1">Uncharacterized protein</fullName>
    </submittedName>
</protein>